<evidence type="ECO:0000259" key="1">
    <source>
        <dbReference type="Pfam" id="PF02195"/>
    </source>
</evidence>
<accession>A0A8J6T916</accession>
<dbReference type="Proteomes" id="UP000599024">
    <property type="component" value="Unassembled WGS sequence"/>
</dbReference>
<dbReference type="InterPro" id="IPR036086">
    <property type="entry name" value="ParB/Sulfiredoxin_sf"/>
</dbReference>
<reference evidence="2 3" key="1">
    <citation type="submission" date="2020-08" db="EMBL/GenBank/DDBJ databases">
        <title>Bridging the membrane lipid divide: bacteria of the FCB group superphylum have the potential to synthesize archaeal ether lipids.</title>
        <authorList>
            <person name="Villanueva L."/>
            <person name="Von Meijenfeldt F.A.B."/>
            <person name="Westbye A.B."/>
            <person name="Yadav S."/>
            <person name="Hopmans E.C."/>
            <person name="Dutilh B.E."/>
            <person name="Sinninghe Damste J.S."/>
        </authorList>
    </citation>
    <scope>NUCLEOTIDE SEQUENCE [LARGE SCALE GENOMIC DNA]</scope>
    <source>
        <strain evidence="2">NIOZ-UU81</strain>
    </source>
</reference>
<comment type="caution">
    <text evidence="2">The sequence shown here is derived from an EMBL/GenBank/DDBJ whole genome shotgun (WGS) entry which is preliminary data.</text>
</comment>
<name>A0A8J6T916_9BACT</name>
<sequence length="315" mass="35991">MPIQAHWDSIALDQIHDSGQWNLHPFITESTPDDQLNNSLNRSGIIHPPVVRRTENGYELLAGRRRLHCLSQVLEQTECCCRILPADTEFPAILHIILTDQQTAGPLSPMEQAYFLLCCQKHVTEDTTINIFLPRLGRKTHRGQITTLLRLLELDPVSQHLVHEGLIHEAIGFELLRLERDDQIFLSRLFENLSMGHGKQKRFLALCKDLSGRSSSPIRDLFNDEESKTILENKEMNPPQKTGRLLEMLQKRSLPRSSAAEKEFRKKTAALGLPSDWHIQHSLSFERDEVSLTIPFASLEHCAEQLPALNQLLKK</sequence>
<dbReference type="InterPro" id="IPR003115">
    <property type="entry name" value="ParB_N"/>
</dbReference>
<dbReference type="EMBL" id="JACNLK010000027">
    <property type="protein sequence ID" value="MBC8208056.1"/>
    <property type="molecule type" value="Genomic_DNA"/>
</dbReference>
<dbReference type="SUPFAM" id="SSF110849">
    <property type="entry name" value="ParB/Sulfiredoxin"/>
    <property type="match status" value="1"/>
</dbReference>
<organism evidence="2 3">
    <name type="scientific">Candidatus Desulfatifera sulfidica</name>
    <dbReference type="NCBI Taxonomy" id="2841691"/>
    <lineage>
        <taxon>Bacteria</taxon>
        <taxon>Pseudomonadati</taxon>
        <taxon>Thermodesulfobacteriota</taxon>
        <taxon>Desulfobulbia</taxon>
        <taxon>Desulfobulbales</taxon>
        <taxon>Desulfobulbaceae</taxon>
        <taxon>Candidatus Desulfatifera</taxon>
    </lineage>
</organism>
<dbReference type="AlphaFoldDB" id="A0A8J6T916"/>
<dbReference type="Gene3D" id="3.90.1530.30">
    <property type="match status" value="1"/>
</dbReference>
<gene>
    <name evidence="2" type="ORF">H8E79_02675</name>
</gene>
<protein>
    <submittedName>
        <fullName evidence="2">ParB N-terminal domain-containing protein</fullName>
    </submittedName>
</protein>
<feature type="domain" description="ParB-like N-terminal" evidence="1">
    <location>
        <begin position="34"/>
        <end position="74"/>
    </location>
</feature>
<proteinExistence type="predicted"/>
<evidence type="ECO:0000313" key="2">
    <source>
        <dbReference type="EMBL" id="MBC8208056.1"/>
    </source>
</evidence>
<dbReference type="Pfam" id="PF02195">
    <property type="entry name" value="ParB_N"/>
    <property type="match status" value="1"/>
</dbReference>
<evidence type="ECO:0000313" key="3">
    <source>
        <dbReference type="Proteomes" id="UP000599024"/>
    </source>
</evidence>